<accession>A0ABQ1XUV4</accession>
<proteinExistence type="predicted"/>
<organism evidence="2 3">
    <name type="scientific">Glycocaulis albus</name>
    <dbReference type="NCBI Taxonomy" id="1382801"/>
    <lineage>
        <taxon>Bacteria</taxon>
        <taxon>Pseudomonadati</taxon>
        <taxon>Pseudomonadota</taxon>
        <taxon>Alphaproteobacteria</taxon>
        <taxon>Maricaulales</taxon>
        <taxon>Maricaulaceae</taxon>
        <taxon>Glycocaulis</taxon>
    </lineage>
</organism>
<feature type="compositionally biased region" description="Basic residues" evidence="1">
    <location>
        <begin position="39"/>
        <end position="52"/>
    </location>
</feature>
<feature type="region of interest" description="Disordered" evidence="1">
    <location>
        <begin position="70"/>
        <end position="105"/>
    </location>
</feature>
<evidence type="ECO:0000313" key="2">
    <source>
        <dbReference type="EMBL" id="GGH03468.1"/>
    </source>
</evidence>
<gene>
    <name evidence="2" type="ORF">GCM10007420_19770</name>
</gene>
<dbReference type="Proteomes" id="UP000648722">
    <property type="component" value="Unassembled WGS sequence"/>
</dbReference>
<reference evidence="3" key="1">
    <citation type="journal article" date="2019" name="Int. J. Syst. Evol. Microbiol.">
        <title>The Global Catalogue of Microorganisms (GCM) 10K type strain sequencing project: providing services to taxonomists for standard genome sequencing and annotation.</title>
        <authorList>
            <consortium name="The Broad Institute Genomics Platform"/>
            <consortium name="The Broad Institute Genome Sequencing Center for Infectious Disease"/>
            <person name="Wu L."/>
            <person name="Ma J."/>
        </authorList>
    </citation>
    <scope>NUCLEOTIDE SEQUENCE [LARGE SCALE GENOMIC DNA]</scope>
    <source>
        <strain evidence="3">CGMCC 1.12766</strain>
    </source>
</reference>
<sequence length="105" mass="11438">MADRAGHAPVRPPFNGQPGAGQPVPASASSSLFKPASQSRKRGQRERPAKRQRLFQLTILDLTASSPALKAWPVPARSRTRASVKARTPYRNGRTQTGRQHTKGD</sequence>
<protein>
    <submittedName>
        <fullName evidence="2">Uncharacterized protein</fullName>
    </submittedName>
</protein>
<keyword evidence="3" id="KW-1185">Reference proteome</keyword>
<dbReference type="EMBL" id="BMFS01000008">
    <property type="protein sequence ID" value="GGH03468.1"/>
    <property type="molecule type" value="Genomic_DNA"/>
</dbReference>
<comment type="caution">
    <text evidence="2">The sequence shown here is derived from an EMBL/GenBank/DDBJ whole genome shotgun (WGS) entry which is preliminary data.</text>
</comment>
<name>A0ABQ1XUV4_9PROT</name>
<evidence type="ECO:0000313" key="3">
    <source>
        <dbReference type="Proteomes" id="UP000648722"/>
    </source>
</evidence>
<evidence type="ECO:0000256" key="1">
    <source>
        <dbReference type="SAM" id="MobiDB-lite"/>
    </source>
</evidence>
<feature type="region of interest" description="Disordered" evidence="1">
    <location>
        <begin position="1"/>
        <end position="52"/>
    </location>
</feature>
<feature type="compositionally biased region" description="Polar residues" evidence="1">
    <location>
        <begin position="27"/>
        <end position="38"/>
    </location>
</feature>